<accession>A0A9J7EQD8</accession>
<dbReference type="GeneID" id="111360538"/>
<dbReference type="InterPro" id="IPR032675">
    <property type="entry name" value="LRR_dom_sf"/>
</dbReference>
<dbReference type="KEGG" id="sliu:111360538"/>
<feature type="compositionally biased region" description="Basic residues" evidence="1">
    <location>
        <begin position="11"/>
        <end position="33"/>
    </location>
</feature>
<proteinExistence type="predicted"/>
<reference evidence="3" key="1">
    <citation type="submission" date="2025-08" db="UniProtKB">
        <authorList>
            <consortium name="RefSeq"/>
        </authorList>
    </citation>
    <scope>IDENTIFICATION</scope>
    <source>
        <strain evidence="3">Ishihara</strain>
        <tissue evidence="3">Whole body</tissue>
    </source>
</reference>
<feature type="region of interest" description="Disordered" evidence="1">
    <location>
        <begin position="1"/>
        <end position="33"/>
    </location>
</feature>
<evidence type="ECO:0000313" key="3">
    <source>
        <dbReference type="RefSeq" id="XP_022832254.1"/>
    </source>
</evidence>
<keyword evidence="2" id="KW-1185">Reference proteome</keyword>
<dbReference type="Gene3D" id="3.80.10.10">
    <property type="entry name" value="Ribonuclease Inhibitor"/>
    <property type="match status" value="1"/>
</dbReference>
<dbReference type="Proteomes" id="UP000301870">
    <property type="component" value="Chromosome Z"/>
</dbReference>
<protein>
    <submittedName>
        <fullName evidence="3">Uncharacterized protein LOC111360538</fullName>
    </submittedName>
</protein>
<name>A0A9J7EQD8_SPOLT</name>
<gene>
    <name evidence="3" type="primary">LOC111360538</name>
</gene>
<dbReference type="AlphaFoldDB" id="A0A9J7EQD8"/>
<dbReference type="RefSeq" id="XP_022832254.1">
    <property type="nucleotide sequence ID" value="XM_022976486.1"/>
</dbReference>
<dbReference type="OrthoDB" id="9974792at2759"/>
<evidence type="ECO:0000313" key="2">
    <source>
        <dbReference type="Proteomes" id="UP000301870"/>
    </source>
</evidence>
<evidence type="ECO:0000256" key="1">
    <source>
        <dbReference type="SAM" id="MobiDB-lite"/>
    </source>
</evidence>
<sequence>MKSQSSLDSKHKIKETHGHHAKKVPSKTKHWKPKHSIETKYHLGVRNIRTDDIITKDEGLSHKKSIICSSYGIYVHTNWLEPHILYLFAVDCKCIKIIGHLESVDWQQYPRDYRPSPGQLALGDWTLNNFIWMNYVQKTDGLIIDDDVLLSKDTAFWDIEQAQRYFQASLHCEQVILAFQYPYPRLPTPLGNYLWRANVATKVESNIYRAEVHCAIEITLKKMEVERAQMDRIIISGCYVKLVRLDYFRRKTFFRLLCNIISFQDDLQLVSFENLRCSRLEGVRLIQQLACFNAHTLKYLFLWRFVMPNENPILINYSYLTGSGQYIPRPDTRNTFVRSLGELTNLRVLALEYAHIADDTGAALLSLLPVIKRPHFRLQLICREDAIPGRADTSLGGGGHGIPDTAWRRIAIACPDIYLFMAFFCIRDYDNVRRFLTPSIPLREVHLQFGIDMYKVQRQDSDISCFVRHIAYRYANNLVTLSIHQWRFAVFPLRRILELMPRIVRFFYIGKVEDEVDLKRLFNLIACGVCKNLKQVQIQIQDDEDKSSYWKDVVESLTEEFADIMELYDIKLCLSIYKS</sequence>
<organism evidence="2 3">
    <name type="scientific">Spodoptera litura</name>
    <name type="common">Asian cotton leafworm</name>
    <dbReference type="NCBI Taxonomy" id="69820"/>
    <lineage>
        <taxon>Eukaryota</taxon>
        <taxon>Metazoa</taxon>
        <taxon>Ecdysozoa</taxon>
        <taxon>Arthropoda</taxon>
        <taxon>Hexapoda</taxon>
        <taxon>Insecta</taxon>
        <taxon>Pterygota</taxon>
        <taxon>Neoptera</taxon>
        <taxon>Endopterygota</taxon>
        <taxon>Lepidoptera</taxon>
        <taxon>Glossata</taxon>
        <taxon>Ditrysia</taxon>
        <taxon>Noctuoidea</taxon>
        <taxon>Noctuidae</taxon>
        <taxon>Amphipyrinae</taxon>
        <taxon>Spodoptera</taxon>
    </lineage>
</organism>